<dbReference type="SUPFAM" id="SSF56322">
    <property type="entry name" value="ADC synthase"/>
    <property type="match status" value="1"/>
</dbReference>
<organism evidence="7 8">
    <name type="scientific">Litorilinea aerophila</name>
    <dbReference type="NCBI Taxonomy" id="1204385"/>
    <lineage>
        <taxon>Bacteria</taxon>
        <taxon>Bacillati</taxon>
        <taxon>Chloroflexota</taxon>
        <taxon>Caldilineae</taxon>
        <taxon>Caldilineales</taxon>
        <taxon>Caldilineaceae</taxon>
        <taxon>Litorilinea</taxon>
    </lineage>
</organism>
<proteinExistence type="inferred from homology"/>
<dbReference type="EC" id="5.4.4.2" evidence="3"/>
<sequence>MTPHPPRPPQADLPSPGVEYRPDFQGRLISACCPAEGIDIYTFLRHGEQQPRFYWRDGSQDIQFAGVGVALSLMGWGEGRFHQIQRQARSLFTQALAMDEGPSLAAPRLFGGFAFRQDFVPDFTWAAFHPAHFILPHYQLVTCRGESWLTINALLAPGESARARQQALQEALAARYRLLRSLPKVIPAPPSAPQVEVDYPLSYPAWAAMIEEALRHFAAGRMDKVVLARICQVRSPTHLDIDAALFHLDQRYPGCYTFLVEPRPHHAFFGAPPELLVAVQGSRLQTMGLAGSAPRGATPQEDEALAAELLASAKDRHEHALVVQAIQERLAPLTTALTAPATPEIMRLSNIQHLFTPIQAELRRPDGVLPLVELLHPTPALGGWPRDAALAFIQEHEQTPRGWYAAPVGWIDRNLDGAFSVAIRSAVVQRRRAWLYAGAGIVAASRPEREWEETGWKFRPVLEALGVWRG</sequence>
<evidence type="ECO:0000256" key="5">
    <source>
        <dbReference type="ARBA" id="ARBA00041564"/>
    </source>
</evidence>
<dbReference type="AlphaFoldDB" id="A0A540VHD3"/>
<dbReference type="PANTHER" id="PTHR42839:SF2">
    <property type="entry name" value="ISOCHORISMATE SYNTHASE ENTC"/>
    <property type="match status" value="1"/>
</dbReference>
<dbReference type="InterPro" id="IPR005801">
    <property type="entry name" value="ADC_synthase"/>
</dbReference>
<evidence type="ECO:0000313" key="8">
    <source>
        <dbReference type="Proteomes" id="UP000317371"/>
    </source>
</evidence>
<evidence type="ECO:0000256" key="4">
    <source>
        <dbReference type="ARBA" id="ARBA00023235"/>
    </source>
</evidence>
<dbReference type="Pfam" id="PF00425">
    <property type="entry name" value="Chorismate_bind"/>
    <property type="match status" value="1"/>
</dbReference>
<evidence type="ECO:0000256" key="1">
    <source>
        <dbReference type="ARBA" id="ARBA00000799"/>
    </source>
</evidence>
<keyword evidence="8" id="KW-1185">Reference proteome</keyword>
<dbReference type="GO" id="GO:0008909">
    <property type="term" value="F:isochorismate synthase activity"/>
    <property type="evidence" value="ECO:0007669"/>
    <property type="project" value="UniProtKB-EC"/>
</dbReference>
<name>A0A540VHD3_9CHLR</name>
<comment type="similarity">
    <text evidence="2">Belongs to the isochorismate synthase family.</text>
</comment>
<comment type="catalytic activity">
    <reaction evidence="1">
        <text>chorismate = isochorismate</text>
        <dbReference type="Rhea" id="RHEA:18985"/>
        <dbReference type="ChEBI" id="CHEBI:29748"/>
        <dbReference type="ChEBI" id="CHEBI:29780"/>
        <dbReference type="EC" id="5.4.4.2"/>
    </reaction>
</comment>
<evidence type="ECO:0000313" key="7">
    <source>
        <dbReference type="EMBL" id="TQE96102.1"/>
    </source>
</evidence>
<dbReference type="NCBIfam" id="TIGR00543">
    <property type="entry name" value="isochor_syn"/>
    <property type="match status" value="1"/>
</dbReference>
<reference evidence="7 8" key="1">
    <citation type="submission" date="2019-06" db="EMBL/GenBank/DDBJ databases">
        <title>Genome sequence of Litorilinea aerophila BAA-2444.</title>
        <authorList>
            <person name="Maclea K.S."/>
            <person name="Maurais E.G."/>
            <person name="Iannazzi L.C."/>
        </authorList>
    </citation>
    <scope>NUCLEOTIDE SEQUENCE [LARGE SCALE GENOMIC DNA]</scope>
    <source>
        <strain evidence="7 8">ATCC BAA-2444</strain>
    </source>
</reference>
<feature type="domain" description="Chorismate-utilising enzyme C-terminal" evidence="6">
    <location>
        <begin position="205"/>
        <end position="456"/>
    </location>
</feature>
<dbReference type="OrthoDB" id="9803598at2"/>
<dbReference type="InParanoid" id="A0A540VHD3"/>
<dbReference type="InterPro" id="IPR015890">
    <property type="entry name" value="Chorismate_C"/>
</dbReference>
<dbReference type="EMBL" id="VIGC01000009">
    <property type="protein sequence ID" value="TQE96102.1"/>
    <property type="molecule type" value="Genomic_DNA"/>
</dbReference>
<evidence type="ECO:0000256" key="3">
    <source>
        <dbReference type="ARBA" id="ARBA00012824"/>
    </source>
</evidence>
<evidence type="ECO:0000256" key="2">
    <source>
        <dbReference type="ARBA" id="ARBA00005297"/>
    </source>
</evidence>
<dbReference type="FunCoup" id="A0A540VHD3">
    <property type="interactions" value="105"/>
</dbReference>
<protein>
    <recommendedName>
        <fullName evidence="3">isochorismate synthase</fullName>
        <ecNumber evidence="3">5.4.4.2</ecNumber>
    </recommendedName>
    <alternativeName>
        <fullName evidence="5">Isochorismate mutase</fullName>
    </alternativeName>
</protein>
<dbReference type="InterPro" id="IPR004561">
    <property type="entry name" value="IsoChor_synthase"/>
</dbReference>
<dbReference type="Gene3D" id="3.60.120.10">
    <property type="entry name" value="Anthranilate synthase"/>
    <property type="match status" value="1"/>
</dbReference>
<comment type="caution">
    <text evidence="7">The sequence shown here is derived from an EMBL/GenBank/DDBJ whole genome shotgun (WGS) entry which is preliminary data.</text>
</comment>
<keyword evidence="4 7" id="KW-0413">Isomerase</keyword>
<dbReference type="Proteomes" id="UP000317371">
    <property type="component" value="Unassembled WGS sequence"/>
</dbReference>
<gene>
    <name evidence="7" type="ORF">FKZ61_08405</name>
</gene>
<evidence type="ECO:0000259" key="6">
    <source>
        <dbReference type="Pfam" id="PF00425"/>
    </source>
</evidence>
<dbReference type="PANTHER" id="PTHR42839">
    <property type="entry name" value="ISOCHORISMATE SYNTHASE ENTC"/>
    <property type="match status" value="1"/>
</dbReference>
<dbReference type="RefSeq" id="WP_141609655.1">
    <property type="nucleotide sequence ID" value="NZ_VIGC02000009.1"/>
</dbReference>
<accession>A0A540VHD3</accession>